<organism evidence="4 5">
    <name type="scientific">Exidia glandulosa HHB12029</name>
    <dbReference type="NCBI Taxonomy" id="1314781"/>
    <lineage>
        <taxon>Eukaryota</taxon>
        <taxon>Fungi</taxon>
        <taxon>Dikarya</taxon>
        <taxon>Basidiomycota</taxon>
        <taxon>Agaricomycotina</taxon>
        <taxon>Agaricomycetes</taxon>
        <taxon>Auriculariales</taxon>
        <taxon>Exidiaceae</taxon>
        <taxon>Exidia</taxon>
    </lineage>
</organism>
<dbReference type="CDD" id="cd05251">
    <property type="entry name" value="NmrA_like_SDR_a"/>
    <property type="match status" value="1"/>
</dbReference>
<keyword evidence="5" id="KW-1185">Reference proteome</keyword>
<evidence type="ECO:0000256" key="1">
    <source>
        <dbReference type="ARBA" id="ARBA00006328"/>
    </source>
</evidence>
<dbReference type="SUPFAM" id="SSF51735">
    <property type="entry name" value="NAD(P)-binding Rossmann-fold domains"/>
    <property type="match status" value="1"/>
</dbReference>
<dbReference type="Pfam" id="PF05368">
    <property type="entry name" value="NmrA"/>
    <property type="match status" value="1"/>
</dbReference>
<sequence>MPETVPSVRYVLVTGATGKQGRAVLDALLAYNTPDAPKWHVLALTRGTGTALKSLPNVTVVQGDLDNCGEVFKKIKSLLGETGLYGVYSVQVAFGRGVTAEQEIRQGKALADESAKAGVKHFVYSSVDRGKFSAPEMSLESPDAFCGIPHWDTKVHIERHIRSLHLPYTFVRPPIFYEGWLDTSINKIMGTMAKTRVRPHVKTQYIAAEDIGGVVGVVFENPQTYIGQPLAIAGDELTFSDIDAIWREVLHKPAPTTLGIVGPTITTLSSTARATYKFFDKDGYKCDIAKTKEIWPATKTFKEYLEAYGKAK</sequence>
<feature type="domain" description="NmrA-like" evidence="3">
    <location>
        <begin position="11"/>
        <end position="305"/>
    </location>
</feature>
<dbReference type="Proteomes" id="UP000077266">
    <property type="component" value="Unassembled WGS sequence"/>
</dbReference>
<keyword evidence="2" id="KW-0521">NADP</keyword>
<protein>
    <submittedName>
        <fullName evidence="4">Nucleoside-diphosphate-sugar epimerase family protein</fullName>
    </submittedName>
</protein>
<dbReference type="PANTHER" id="PTHR42748:SF7">
    <property type="entry name" value="NMRA LIKE REDOX SENSOR 1-RELATED"/>
    <property type="match status" value="1"/>
</dbReference>
<dbReference type="EMBL" id="KV425920">
    <property type="protein sequence ID" value="KZV98333.1"/>
    <property type="molecule type" value="Genomic_DNA"/>
</dbReference>
<evidence type="ECO:0000313" key="5">
    <source>
        <dbReference type="Proteomes" id="UP000077266"/>
    </source>
</evidence>
<proteinExistence type="inferred from homology"/>
<dbReference type="STRING" id="1314781.A0A165LUC3"/>
<evidence type="ECO:0000259" key="3">
    <source>
        <dbReference type="Pfam" id="PF05368"/>
    </source>
</evidence>
<dbReference type="InterPro" id="IPR036291">
    <property type="entry name" value="NAD(P)-bd_dom_sf"/>
</dbReference>
<dbReference type="AlphaFoldDB" id="A0A165LUC3"/>
<accession>A0A165LUC3</accession>
<evidence type="ECO:0000313" key="4">
    <source>
        <dbReference type="EMBL" id="KZV98333.1"/>
    </source>
</evidence>
<evidence type="ECO:0000256" key="2">
    <source>
        <dbReference type="ARBA" id="ARBA00022857"/>
    </source>
</evidence>
<name>A0A165LUC3_EXIGL</name>
<dbReference type="InterPro" id="IPR008030">
    <property type="entry name" value="NmrA-like"/>
</dbReference>
<dbReference type="InParanoid" id="A0A165LUC3"/>
<dbReference type="GO" id="GO:0005634">
    <property type="term" value="C:nucleus"/>
    <property type="evidence" value="ECO:0007669"/>
    <property type="project" value="TreeGrafter"/>
</dbReference>
<reference evidence="4 5" key="1">
    <citation type="journal article" date="2016" name="Mol. Biol. Evol.">
        <title>Comparative Genomics of Early-Diverging Mushroom-Forming Fungi Provides Insights into the Origins of Lignocellulose Decay Capabilities.</title>
        <authorList>
            <person name="Nagy L.G."/>
            <person name="Riley R."/>
            <person name="Tritt A."/>
            <person name="Adam C."/>
            <person name="Daum C."/>
            <person name="Floudas D."/>
            <person name="Sun H."/>
            <person name="Yadav J.S."/>
            <person name="Pangilinan J."/>
            <person name="Larsson K.H."/>
            <person name="Matsuura K."/>
            <person name="Barry K."/>
            <person name="Labutti K."/>
            <person name="Kuo R."/>
            <person name="Ohm R.A."/>
            <person name="Bhattacharya S.S."/>
            <person name="Shirouzu T."/>
            <person name="Yoshinaga Y."/>
            <person name="Martin F.M."/>
            <person name="Grigoriev I.V."/>
            <person name="Hibbett D.S."/>
        </authorList>
    </citation>
    <scope>NUCLEOTIDE SEQUENCE [LARGE SCALE GENOMIC DNA]</scope>
    <source>
        <strain evidence="4 5">HHB12029</strain>
    </source>
</reference>
<dbReference type="PANTHER" id="PTHR42748">
    <property type="entry name" value="NITROGEN METABOLITE REPRESSION PROTEIN NMRA FAMILY MEMBER"/>
    <property type="match status" value="1"/>
</dbReference>
<dbReference type="OrthoDB" id="9997102at2759"/>
<dbReference type="InterPro" id="IPR051164">
    <property type="entry name" value="NmrA-like_oxidored"/>
</dbReference>
<dbReference type="Gene3D" id="3.40.50.720">
    <property type="entry name" value="NAD(P)-binding Rossmann-like Domain"/>
    <property type="match status" value="1"/>
</dbReference>
<gene>
    <name evidence="4" type="ORF">EXIGLDRAFT_701406</name>
</gene>
<comment type="similarity">
    <text evidence="1">Belongs to the NmrA-type oxidoreductase family.</text>
</comment>
<dbReference type="Gene3D" id="3.90.25.10">
    <property type="entry name" value="UDP-galactose 4-epimerase, domain 1"/>
    <property type="match status" value="1"/>
</dbReference>